<reference evidence="2 3" key="1">
    <citation type="submission" date="2024-07" db="EMBL/GenBank/DDBJ databases">
        <title>Section-level genome sequencing and comparative genomics of Aspergillus sections Usti and Cavernicolus.</title>
        <authorList>
            <consortium name="Lawrence Berkeley National Laboratory"/>
            <person name="Nybo J.L."/>
            <person name="Vesth T.C."/>
            <person name="Theobald S."/>
            <person name="Frisvad J.C."/>
            <person name="Larsen T.O."/>
            <person name="Kjaerboelling I."/>
            <person name="Rothschild-Mancinelli K."/>
            <person name="Lyhne E.K."/>
            <person name="Kogle M.E."/>
            <person name="Barry K."/>
            <person name="Clum A."/>
            <person name="Na H."/>
            <person name="Ledsgaard L."/>
            <person name="Lin J."/>
            <person name="Lipzen A."/>
            <person name="Kuo A."/>
            <person name="Riley R."/>
            <person name="Mondo S."/>
            <person name="Labutti K."/>
            <person name="Haridas S."/>
            <person name="Pangalinan J."/>
            <person name="Salamov A.A."/>
            <person name="Simmons B.A."/>
            <person name="Magnuson J.K."/>
            <person name="Chen J."/>
            <person name="Drula E."/>
            <person name="Henrissat B."/>
            <person name="Wiebenga A."/>
            <person name="Lubbers R.J."/>
            <person name="Gomes A.C."/>
            <person name="Makela M.R."/>
            <person name="Stajich J."/>
            <person name="Grigoriev I.V."/>
            <person name="Mortensen U.H."/>
            <person name="De Vries R.P."/>
            <person name="Baker S.E."/>
            <person name="Andersen M.R."/>
        </authorList>
    </citation>
    <scope>NUCLEOTIDE SEQUENCE [LARGE SCALE GENOMIC DNA]</scope>
    <source>
        <strain evidence="2 3">CBS 588.65</strain>
    </source>
</reference>
<proteinExistence type="predicted"/>
<feature type="region of interest" description="Disordered" evidence="1">
    <location>
        <begin position="200"/>
        <end position="228"/>
    </location>
</feature>
<dbReference type="Proteomes" id="UP001610334">
    <property type="component" value="Unassembled WGS sequence"/>
</dbReference>
<sequence length="228" mass="26189">MQEELEILEDRPKNEAECRLQINRLFYHCLKVERYALADAANPPPNLPSFALETSISLEVVHNGVRKMLKGDMDYSMKYAKDNIAAGLVVLEAKNLRTMSLGLSQCLAYMAMINVIRRRDGYMNAAIYGIISNGRDFQFLRIDNDSEWCEWRPERPWCNMTKDMIYTMLRLVIRNAVMSSPRVSSQLVRCISPSHPLTPHPDLYHLQVESDDSEDDDNEDNDGIDLGE</sequence>
<accession>A0ABR4GUL6</accession>
<evidence type="ECO:0000256" key="1">
    <source>
        <dbReference type="SAM" id="MobiDB-lite"/>
    </source>
</evidence>
<keyword evidence="3" id="KW-1185">Reference proteome</keyword>
<evidence type="ECO:0000313" key="2">
    <source>
        <dbReference type="EMBL" id="KAL2802765.1"/>
    </source>
</evidence>
<protein>
    <submittedName>
        <fullName evidence="2">Uncharacterized protein</fullName>
    </submittedName>
</protein>
<organism evidence="2 3">
    <name type="scientific">Aspergillus granulosus</name>
    <dbReference type="NCBI Taxonomy" id="176169"/>
    <lineage>
        <taxon>Eukaryota</taxon>
        <taxon>Fungi</taxon>
        <taxon>Dikarya</taxon>
        <taxon>Ascomycota</taxon>
        <taxon>Pezizomycotina</taxon>
        <taxon>Eurotiomycetes</taxon>
        <taxon>Eurotiomycetidae</taxon>
        <taxon>Eurotiales</taxon>
        <taxon>Aspergillaceae</taxon>
        <taxon>Aspergillus</taxon>
        <taxon>Aspergillus subgen. Nidulantes</taxon>
    </lineage>
</organism>
<comment type="caution">
    <text evidence="2">The sequence shown here is derived from an EMBL/GenBank/DDBJ whole genome shotgun (WGS) entry which is preliminary data.</text>
</comment>
<name>A0ABR4GUL6_9EURO</name>
<evidence type="ECO:0000313" key="3">
    <source>
        <dbReference type="Proteomes" id="UP001610334"/>
    </source>
</evidence>
<feature type="compositionally biased region" description="Acidic residues" evidence="1">
    <location>
        <begin position="209"/>
        <end position="228"/>
    </location>
</feature>
<gene>
    <name evidence="2" type="ORF">BJX63DRAFT_98759</name>
</gene>
<dbReference type="EMBL" id="JBFXLT010000164">
    <property type="protein sequence ID" value="KAL2802765.1"/>
    <property type="molecule type" value="Genomic_DNA"/>
</dbReference>